<dbReference type="InterPro" id="IPR012337">
    <property type="entry name" value="RNaseH-like_sf"/>
</dbReference>
<accession>A0AAD6WZJ1</accession>
<dbReference type="EMBL" id="JARJCM010000103">
    <property type="protein sequence ID" value="KAJ7029301.1"/>
    <property type="molecule type" value="Genomic_DNA"/>
</dbReference>
<dbReference type="Gene3D" id="3.30.420.10">
    <property type="entry name" value="Ribonuclease H-like superfamily/Ribonuclease H"/>
    <property type="match status" value="1"/>
</dbReference>
<name>A0AAD6WZJ1_9AGAR</name>
<reference evidence="1" key="1">
    <citation type="submission" date="2023-03" db="EMBL/GenBank/DDBJ databases">
        <title>Massive genome expansion in bonnet fungi (Mycena s.s.) driven by repeated elements and novel gene families across ecological guilds.</title>
        <authorList>
            <consortium name="Lawrence Berkeley National Laboratory"/>
            <person name="Harder C.B."/>
            <person name="Miyauchi S."/>
            <person name="Viragh M."/>
            <person name="Kuo A."/>
            <person name="Thoen E."/>
            <person name="Andreopoulos B."/>
            <person name="Lu D."/>
            <person name="Skrede I."/>
            <person name="Drula E."/>
            <person name="Henrissat B."/>
            <person name="Morin E."/>
            <person name="Kohler A."/>
            <person name="Barry K."/>
            <person name="LaButti K."/>
            <person name="Morin E."/>
            <person name="Salamov A."/>
            <person name="Lipzen A."/>
            <person name="Mereny Z."/>
            <person name="Hegedus B."/>
            <person name="Baldrian P."/>
            <person name="Stursova M."/>
            <person name="Weitz H."/>
            <person name="Taylor A."/>
            <person name="Grigoriev I.V."/>
            <person name="Nagy L.G."/>
            <person name="Martin F."/>
            <person name="Kauserud H."/>
        </authorList>
    </citation>
    <scope>NUCLEOTIDE SEQUENCE</scope>
    <source>
        <strain evidence="1">CBHHK200</strain>
    </source>
</reference>
<keyword evidence="2" id="KW-1185">Reference proteome</keyword>
<protein>
    <submittedName>
        <fullName evidence="1">Uncharacterized protein</fullName>
    </submittedName>
</protein>
<organism evidence="1 2">
    <name type="scientific">Mycena alexandri</name>
    <dbReference type="NCBI Taxonomy" id="1745969"/>
    <lineage>
        <taxon>Eukaryota</taxon>
        <taxon>Fungi</taxon>
        <taxon>Dikarya</taxon>
        <taxon>Basidiomycota</taxon>
        <taxon>Agaricomycotina</taxon>
        <taxon>Agaricomycetes</taxon>
        <taxon>Agaricomycetidae</taxon>
        <taxon>Agaricales</taxon>
        <taxon>Marasmiineae</taxon>
        <taxon>Mycenaceae</taxon>
        <taxon>Mycena</taxon>
    </lineage>
</organism>
<gene>
    <name evidence="1" type="ORF">C8F04DRAFT_1187904</name>
</gene>
<dbReference type="Proteomes" id="UP001218188">
    <property type="component" value="Unassembled WGS sequence"/>
</dbReference>
<proteinExistence type="predicted"/>
<evidence type="ECO:0000313" key="1">
    <source>
        <dbReference type="EMBL" id="KAJ7029301.1"/>
    </source>
</evidence>
<dbReference type="InterPro" id="IPR036397">
    <property type="entry name" value="RNaseH_sf"/>
</dbReference>
<comment type="caution">
    <text evidence="1">The sequence shown here is derived from an EMBL/GenBank/DDBJ whole genome shotgun (WGS) entry which is preliminary data.</text>
</comment>
<sequence length="303" mass="34064">MVGVRRQEKPSAVLSTLLLYVQLESMSIRACSMDAQSIAFLVMAPTALASQWMHATQGEGKLISKLKPMISMFIHVVGHNELDTRKKPSHSQRVFIARHHDIVPLLRSVDTAWRILSLSINTTTSFTSTHGTGPLYTEHAVITIASMLSRKGQCISVLTRRRCSGLGKNFMVRTDPDLITGRGLTRYEPYLLLRAKYIGVGDFSALGRLKDMETIPISFNRSWKDAPSLSGRLLFDLQKHVQEAVLNKLRRPTTSLTDIAQAKSWKRYTEGYYVGKHVNPELHNELQARGPDTRRRLAVVQLA</sequence>
<dbReference type="SUPFAM" id="SSF53098">
    <property type="entry name" value="Ribonuclease H-like"/>
    <property type="match status" value="1"/>
</dbReference>
<evidence type="ECO:0000313" key="2">
    <source>
        <dbReference type="Proteomes" id="UP001218188"/>
    </source>
</evidence>
<dbReference type="AlphaFoldDB" id="A0AAD6WZJ1"/>
<dbReference type="GO" id="GO:0003676">
    <property type="term" value="F:nucleic acid binding"/>
    <property type="evidence" value="ECO:0007669"/>
    <property type="project" value="InterPro"/>
</dbReference>